<sequence length="144" mass="16390">MRRYTKLSTLESSQFKDILNFFFDRCDKVNIYFPNVIKGNLSEEITTFKNKFLAATHIIEASDELGNLEETLAEKEGFSMIIASLTPEVKALLLEMKPQLRLSLGLISGDKVLFYLGDEDECVIEADENSDVFTSTLFKSFQII</sequence>
<accession>A0A9E2KCF3</accession>
<dbReference type="EMBL" id="JAHLFQ010000141">
    <property type="protein sequence ID" value="MBU3804359.1"/>
    <property type="molecule type" value="Genomic_DNA"/>
</dbReference>
<reference evidence="1" key="1">
    <citation type="journal article" date="2021" name="PeerJ">
        <title>Extensive microbial diversity within the chicken gut microbiome revealed by metagenomics and culture.</title>
        <authorList>
            <person name="Gilroy R."/>
            <person name="Ravi A."/>
            <person name="Getino M."/>
            <person name="Pursley I."/>
            <person name="Horton D.L."/>
            <person name="Alikhan N.F."/>
            <person name="Baker D."/>
            <person name="Gharbi K."/>
            <person name="Hall N."/>
            <person name="Watson M."/>
            <person name="Adriaenssens E.M."/>
            <person name="Foster-Nyarko E."/>
            <person name="Jarju S."/>
            <person name="Secka A."/>
            <person name="Antonio M."/>
            <person name="Oren A."/>
            <person name="Chaudhuri R.R."/>
            <person name="La Ragione R."/>
            <person name="Hildebrand F."/>
            <person name="Pallen M.J."/>
        </authorList>
    </citation>
    <scope>NUCLEOTIDE SEQUENCE</scope>
    <source>
        <strain evidence="1">B5-657</strain>
    </source>
</reference>
<dbReference type="Proteomes" id="UP000824229">
    <property type="component" value="Unassembled WGS sequence"/>
</dbReference>
<evidence type="ECO:0000313" key="1">
    <source>
        <dbReference type="EMBL" id="MBU3804359.1"/>
    </source>
</evidence>
<dbReference type="AlphaFoldDB" id="A0A9E2KCF3"/>
<reference evidence="1" key="2">
    <citation type="submission" date="2021-04" db="EMBL/GenBank/DDBJ databases">
        <authorList>
            <person name="Gilroy R."/>
        </authorList>
    </citation>
    <scope>NUCLEOTIDE SEQUENCE</scope>
    <source>
        <strain evidence="1">B5-657</strain>
    </source>
</reference>
<protein>
    <submittedName>
        <fullName evidence="1">Uncharacterized protein</fullName>
    </submittedName>
</protein>
<name>A0A9E2KCF3_9FIRM</name>
<comment type="caution">
    <text evidence="1">The sequence shown here is derived from an EMBL/GenBank/DDBJ whole genome shotgun (WGS) entry which is preliminary data.</text>
</comment>
<gene>
    <name evidence="1" type="ORF">H9872_06355</name>
</gene>
<organism evidence="1 2">
    <name type="scientific">Candidatus Cellulosilyticum pullistercoris</name>
    <dbReference type="NCBI Taxonomy" id="2838521"/>
    <lineage>
        <taxon>Bacteria</taxon>
        <taxon>Bacillati</taxon>
        <taxon>Bacillota</taxon>
        <taxon>Clostridia</taxon>
        <taxon>Lachnospirales</taxon>
        <taxon>Cellulosilyticaceae</taxon>
        <taxon>Cellulosilyticum</taxon>
    </lineage>
</organism>
<proteinExistence type="predicted"/>
<evidence type="ECO:0000313" key="2">
    <source>
        <dbReference type="Proteomes" id="UP000824229"/>
    </source>
</evidence>